<dbReference type="Proteomes" id="UP000789901">
    <property type="component" value="Unassembled WGS sequence"/>
</dbReference>
<name>A0ABN7XIX0_GIGMA</name>
<accession>A0ABN7XIX0</accession>
<feature type="non-terminal residue" evidence="1">
    <location>
        <position position="97"/>
    </location>
</feature>
<dbReference type="EMBL" id="CAJVQB010144608">
    <property type="protein sequence ID" value="CAG8854975.1"/>
    <property type="molecule type" value="Genomic_DNA"/>
</dbReference>
<proteinExistence type="predicted"/>
<keyword evidence="2" id="KW-1185">Reference proteome</keyword>
<evidence type="ECO:0000313" key="1">
    <source>
        <dbReference type="EMBL" id="CAG8854975.1"/>
    </source>
</evidence>
<protein>
    <submittedName>
        <fullName evidence="1">44123_t:CDS:1</fullName>
    </submittedName>
</protein>
<organism evidence="1 2">
    <name type="scientific">Gigaspora margarita</name>
    <dbReference type="NCBI Taxonomy" id="4874"/>
    <lineage>
        <taxon>Eukaryota</taxon>
        <taxon>Fungi</taxon>
        <taxon>Fungi incertae sedis</taxon>
        <taxon>Mucoromycota</taxon>
        <taxon>Glomeromycotina</taxon>
        <taxon>Glomeromycetes</taxon>
        <taxon>Diversisporales</taxon>
        <taxon>Gigasporaceae</taxon>
        <taxon>Gigaspora</taxon>
    </lineage>
</organism>
<evidence type="ECO:0000313" key="2">
    <source>
        <dbReference type="Proteomes" id="UP000789901"/>
    </source>
</evidence>
<comment type="caution">
    <text evidence="1">The sequence shown here is derived from an EMBL/GenBank/DDBJ whole genome shotgun (WGS) entry which is preliminary data.</text>
</comment>
<feature type="non-terminal residue" evidence="1">
    <location>
        <position position="1"/>
    </location>
</feature>
<reference evidence="1 2" key="1">
    <citation type="submission" date="2021-06" db="EMBL/GenBank/DDBJ databases">
        <authorList>
            <person name="Kallberg Y."/>
            <person name="Tangrot J."/>
            <person name="Rosling A."/>
        </authorList>
    </citation>
    <scope>NUCLEOTIDE SEQUENCE [LARGE SCALE GENOMIC DNA]</scope>
    <source>
        <strain evidence="1 2">120-4 pot B 10/14</strain>
    </source>
</reference>
<sequence>DSTLNHASSEFSPEIDEWVTTYLTPSSLSIQLIDFQDSELQFDSIEQLNLSEQSNITGQYDLTESDTIDIYNLFAEDAVDVPESQTWQHPFIIGLGD</sequence>
<gene>
    <name evidence="1" type="ORF">GMARGA_LOCUS43796</name>
</gene>